<evidence type="ECO:0000313" key="2">
    <source>
        <dbReference type="EMBL" id="THG30682.1"/>
    </source>
</evidence>
<keyword evidence="4" id="KW-1185">Reference proteome</keyword>
<sequence>MASAKRTSTTGKQIKSPADDAPTDDPVLVKALKRYDESYEYQRSNWHKRWDRANKLYDNERVDAAYKGTTDTFVPMTYQTIETMTSALNNANLRFDYESGDPMKRVDPAPLNALVEEYWDQGQWDLELEEDYRETFIDGMVAHMLAWDIDHPELESFAMRDAIVDPTIKKPADLQKAGSYAGRRYHVRKGTLETYEVVDTDLNSKTYGELIPRFNLESITNAPGGINNGQPDDKAVKEMFAGSTLGSAADDQDELIEIWDIDRVVTMRNRTDVIENIVNPYKERHQMLLEKRFQAEIDAKLESGGYVDVQGYPDMETYEKESDAVKSRATSEAKGLVPFFFLRNLRRKSLFYAKGEIESIAKEQELLNDFTNMEADYIIRQLAPQKELDPEYEDWIDLITNDPDIVYPFKPGSLKDRDTPVLPANSFNNRMNIKAEIRETTAIDQIAKGQQAKGDITATEVNAQLAGTGQRIESKARIFEKDGLYWWGYILFRLIQLNVDRPLVVETFDAKQDRAAMLEKYGIDLPPGAAIFDPADYQEDWKPRIVLDVEAKSKEREQMEQARESYQILIQDPTNNLEEAKKRLYPKMFNIDKGDLQAIMTAPAQPMLPNAAPAPAVVPPGVPDGQ</sequence>
<accession>A0A4S4FN93</accession>
<dbReference type="EMBL" id="SSSM01000003">
    <property type="protein sequence ID" value="THG31919.1"/>
    <property type="molecule type" value="Genomic_DNA"/>
</dbReference>
<proteinExistence type="predicted"/>
<dbReference type="Proteomes" id="UP000309133">
    <property type="component" value="Unassembled WGS sequence"/>
</dbReference>
<dbReference type="RefSeq" id="WP_136427039.1">
    <property type="nucleotide sequence ID" value="NZ_SSSM01000003.1"/>
</dbReference>
<organism evidence="3 4">
    <name type="scientific">Naasia lichenicola</name>
    <dbReference type="NCBI Taxonomy" id="2565933"/>
    <lineage>
        <taxon>Bacteria</taxon>
        <taxon>Bacillati</taxon>
        <taxon>Actinomycetota</taxon>
        <taxon>Actinomycetes</taxon>
        <taxon>Micrococcales</taxon>
        <taxon>Microbacteriaceae</taxon>
        <taxon>Naasia</taxon>
    </lineage>
</organism>
<evidence type="ECO:0000313" key="4">
    <source>
        <dbReference type="Proteomes" id="UP000309133"/>
    </source>
</evidence>
<dbReference type="AlphaFoldDB" id="A0A4S4FN93"/>
<protein>
    <submittedName>
        <fullName evidence="3">Uncharacterized protein</fullName>
    </submittedName>
</protein>
<feature type="compositionally biased region" description="Polar residues" evidence="1">
    <location>
        <begin position="1"/>
        <end position="13"/>
    </location>
</feature>
<dbReference type="OrthoDB" id="9840192at2"/>
<reference evidence="3 4" key="1">
    <citation type="submission" date="2019-04" db="EMBL/GenBank/DDBJ databases">
        <authorList>
            <person name="Jiang L."/>
        </authorList>
    </citation>
    <scope>NUCLEOTIDE SEQUENCE [LARGE SCALE GENOMIC DNA]</scope>
    <source>
        <strain evidence="3 4">YIM 131853</strain>
    </source>
</reference>
<gene>
    <name evidence="3" type="ORF">E6C64_07705</name>
    <name evidence="2" type="ORF">E6C64_08560</name>
</gene>
<dbReference type="EMBL" id="SSSM01000004">
    <property type="protein sequence ID" value="THG30682.1"/>
    <property type="molecule type" value="Genomic_DNA"/>
</dbReference>
<evidence type="ECO:0000256" key="1">
    <source>
        <dbReference type="SAM" id="MobiDB-lite"/>
    </source>
</evidence>
<name>A0A4S4FN93_9MICO</name>
<evidence type="ECO:0000313" key="3">
    <source>
        <dbReference type="EMBL" id="THG31919.1"/>
    </source>
</evidence>
<feature type="region of interest" description="Disordered" evidence="1">
    <location>
        <begin position="1"/>
        <end position="25"/>
    </location>
</feature>
<comment type="caution">
    <text evidence="3">The sequence shown here is derived from an EMBL/GenBank/DDBJ whole genome shotgun (WGS) entry which is preliminary data.</text>
</comment>